<dbReference type="InterPro" id="IPR036271">
    <property type="entry name" value="Tet_transcr_reg_TetR-rel_C_sf"/>
</dbReference>
<keyword evidence="1 2" id="KW-0238">DNA-binding</keyword>
<evidence type="ECO:0000256" key="2">
    <source>
        <dbReference type="PROSITE-ProRule" id="PRU00335"/>
    </source>
</evidence>
<evidence type="ECO:0000256" key="1">
    <source>
        <dbReference type="ARBA" id="ARBA00023125"/>
    </source>
</evidence>
<comment type="caution">
    <text evidence="4">The sequence shown here is derived from an EMBL/GenBank/DDBJ whole genome shotgun (WGS) entry which is preliminary data.</text>
</comment>
<sequence>MYGVFLIYLFMNTVKRNRSPSIEKTEATKNSILKAALKKFLEVGFANTKIRDIADLAQVGVGTVYCYFKTKEDLFEGVINIMLNEEFMVVKADTLKPDQSVYEFLYKHFEQIIESIYSSGRDGISKLVIKEGQNFPQLKEIYFNKMVTPYLREFEKLATIANERKEISLTCTPAEFALLIVAPIWMGILYNGILQESESISINHIFYSNLYALFHSKVS</sequence>
<organism evidence="4 5">
    <name type="scientific">Acinetobacter baumannii</name>
    <dbReference type="NCBI Taxonomy" id="470"/>
    <lineage>
        <taxon>Bacteria</taxon>
        <taxon>Pseudomonadati</taxon>
        <taxon>Pseudomonadota</taxon>
        <taxon>Gammaproteobacteria</taxon>
        <taxon>Moraxellales</taxon>
        <taxon>Moraxellaceae</taxon>
        <taxon>Acinetobacter</taxon>
        <taxon>Acinetobacter calcoaceticus/baumannii complex</taxon>
    </lineage>
</organism>
<dbReference type="Proteomes" id="UP000076296">
    <property type="component" value="Unassembled WGS sequence"/>
</dbReference>
<dbReference type="PROSITE" id="PS50977">
    <property type="entry name" value="HTH_TETR_2"/>
    <property type="match status" value="1"/>
</dbReference>
<dbReference type="Gene3D" id="1.10.357.10">
    <property type="entry name" value="Tetracycline Repressor, domain 2"/>
    <property type="match status" value="1"/>
</dbReference>
<feature type="domain" description="HTH tetR-type" evidence="3">
    <location>
        <begin position="26"/>
        <end position="86"/>
    </location>
</feature>
<protein>
    <submittedName>
        <fullName evidence="4">HTH-type transcriptional repressor Bm3R1</fullName>
    </submittedName>
</protein>
<dbReference type="Pfam" id="PF00440">
    <property type="entry name" value="TetR_N"/>
    <property type="match status" value="1"/>
</dbReference>
<gene>
    <name evidence="4" type="primary">bm3R1_4</name>
    <name evidence="4" type="ORF">LV35_03968</name>
</gene>
<evidence type="ECO:0000313" key="5">
    <source>
        <dbReference type="Proteomes" id="UP000076296"/>
    </source>
</evidence>
<dbReference type="GO" id="GO:0003677">
    <property type="term" value="F:DNA binding"/>
    <property type="evidence" value="ECO:0007669"/>
    <property type="project" value="UniProtKB-UniRule"/>
</dbReference>
<dbReference type="SUPFAM" id="SSF48498">
    <property type="entry name" value="Tetracyclin repressor-like, C-terminal domain"/>
    <property type="match status" value="1"/>
</dbReference>
<dbReference type="InterPro" id="IPR050624">
    <property type="entry name" value="HTH-type_Tx_Regulator"/>
</dbReference>
<name>A0AAJ0VMR4_ACIBA</name>
<dbReference type="SUPFAM" id="SSF46689">
    <property type="entry name" value="Homeodomain-like"/>
    <property type="match status" value="1"/>
</dbReference>
<dbReference type="PANTHER" id="PTHR43479">
    <property type="entry name" value="ACREF/ENVCD OPERON REPRESSOR-RELATED"/>
    <property type="match status" value="1"/>
</dbReference>
<dbReference type="PRINTS" id="PR00455">
    <property type="entry name" value="HTHTETR"/>
</dbReference>
<evidence type="ECO:0000313" key="4">
    <source>
        <dbReference type="EMBL" id="KZA10806.1"/>
    </source>
</evidence>
<feature type="DNA-binding region" description="H-T-H motif" evidence="2">
    <location>
        <begin position="49"/>
        <end position="68"/>
    </location>
</feature>
<dbReference type="AlphaFoldDB" id="A0AAJ0VMR4"/>
<dbReference type="EMBL" id="LRDT01000061">
    <property type="protein sequence ID" value="KZA10806.1"/>
    <property type="molecule type" value="Genomic_DNA"/>
</dbReference>
<evidence type="ECO:0000259" key="3">
    <source>
        <dbReference type="PROSITE" id="PS50977"/>
    </source>
</evidence>
<accession>A0AAJ0VMR4</accession>
<dbReference type="InterPro" id="IPR001647">
    <property type="entry name" value="HTH_TetR"/>
</dbReference>
<dbReference type="InterPro" id="IPR009057">
    <property type="entry name" value="Homeodomain-like_sf"/>
</dbReference>
<proteinExistence type="predicted"/>
<dbReference type="PANTHER" id="PTHR43479:SF11">
    <property type="entry name" value="ACREF_ENVCD OPERON REPRESSOR-RELATED"/>
    <property type="match status" value="1"/>
</dbReference>
<reference evidence="4 5" key="1">
    <citation type="submission" date="2016-01" db="EMBL/GenBank/DDBJ databases">
        <title>Draft sequences of Acinetobacter baumannii isolates from wounded military personnel.</title>
        <authorList>
            <person name="Arivett B.A."/>
            <person name="Fiester S.E."/>
            <person name="Ream D.C."/>
            <person name="Actis L.A."/>
        </authorList>
    </citation>
    <scope>NUCLEOTIDE SEQUENCE [LARGE SCALE GENOMIC DNA]</scope>
    <source>
        <strain evidence="4 5">AB2828</strain>
    </source>
</reference>